<dbReference type="OrthoDB" id="10266696at2759"/>
<dbReference type="Pfam" id="PF12796">
    <property type="entry name" value="Ank_2"/>
    <property type="match status" value="1"/>
</dbReference>
<dbReference type="InterPro" id="IPR036770">
    <property type="entry name" value="Ankyrin_rpt-contain_sf"/>
</dbReference>
<dbReference type="InterPro" id="IPR045258">
    <property type="entry name" value="ACAP1/2/3-like"/>
</dbReference>
<dbReference type="InterPro" id="IPR001849">
    <property type="entry name" value="PH_domain"/>
</dbReference>
<dbReference type="PRINTS" id="PR00405">
    <property type="entry name" value="REVINTRACTNG"/>
</dbReference>
<dbReference type="CDD" id="cd08204">
    <property type="entry name" value="ArfGap"/>
    <property type="match status" value="1"/>
</dbReference>
<dbReference type="Proteomes" id="UP000054408">
    <property type="component" value="Unassembled WGS sequence"/>
</dbReference>
<dbReference type="InterPro" id="IPR001164">
    <property type="entry name" value="ArfGAP_dom"/>
</dbReference>
<protein>
    <submittedName>
        <fullName evidence="11">Arf-GAP with SH3 domain-containing protein</fullName>
    </submittedName>
</protein>
<dbReference type="AlphaFoldDB" id="A0A0L0DR41"/>
<dbReference type="InterPro" id="IPR002110">
    <property type="entry name" value="Ankyrin_rpt"/>
</dbReference>
<evidence type="ECO:0000256" key="7">
    <source>
        <dbReference type="SAM" id="Coils"/>
    </source>
</evidence>
<keyword evidence="1" id="KW-0343">GTPase activation</keyword>
<keyword evidence="3 6" id="KW-0863">Zinc-finger</keyword>
<dbReference type="InterPro" id="IPR038508">
    <property type="entry name" value="ArfGAP_dom_sf"/>
</dbReference>
<dbReference type="Gene3D" id="1.20.1270.60">
    <property type="entry name" value="Arfaptin homology (AH) domain/BAR domain"/>
    <property type="match status" value="1"/>
</dbReference>
<dbReference type="InterPro" id="IPR004148">
    <property type="entry name" value="BAR_dom"/>
</dbReference>
<reference evidence="11 12" key="1">
    <citation type="submission" date="2010-05" db="EMBL/GenBank/DDBJ databases">
        <title>The Genome Sequence of Thecamonas trahens ATCC 50062.</title>
        <authorList>
            <consortium name="The Broad Institute Genome Sequencing Platform"/>
            <person name="Russ C."/>
            <person name="Cuomo C."/>
            <person name="Shea T."/>
            <person name="Young S.K."/>
            <person name="Zeng Q."/>
            <person name="Koehrsen M."/>
            <person name="Haas B."/>
            <person name="Borodovsky M."/>
            <person name="Guigo R."/>
            <person name="Alvarado L."/>
            <person name="Berlin A."/>
            <person name="Bochicchio J."/>
            <person name="Borenstein D."/>
            <person name="Chapman S."/>
            <person name="Chen Z."/>
            <person name="Freedman E."/>
            <person name="Gellesch M."/>
            <person name="Goldberg J."/>
            <person name="Griggs A."/>
            <person name="Gujja S."/>
            <person name="Heilman E."/>
            <person name="Heiman D."/>
            <person name="Hepburn T."/>
            <person name="Howarth C."/>
            <person name="Jen D."/>
            <person name="Larson L."/>
            <person name="Mehta T."/>
            <person name="Park D."/>
            <person name="Pearson M."/>
            <person name="Roberts A."/>
            <person name="Saif S."/>
            <person name="Shenoy N."/>
            <person name="Sisk P."/>
            <person name="Stolte C."/>
            <person name="Sykes S."/>
            <person name="Thomson T."/>
            <person name="Walk T."/>
            <person name="White J."/>
            <person name="Yandava C."/>
            <person name="Burger G."/>
            <person name="Gray M.W."/>
            <person name="Holland P.W.H."/>
            <person name="King N."/>
            <person name="Lang F.B.F."/>
            <person name="Roger A.J."/>
            <person name="Ruiz-Trillo I."/>
            <person name="Lander E."/>
            <person name="Nusbaum C."/>
        </authorList>
    </citation>
    <scope>NUCLEOTIDE SEQUENCE [LARGE SCALE GENOMIC DNA]</scope>
    <source>
        <strain evidence="11 12">ATCC 50062</strain>
    </source>
</reference>
<feature type="compositionally biased region" description="Pro residues" evidence="8">
    <location>
        <begin position="788"/>
        <end position="802"/>
    </location>
</feature>
<keyword evidence="5" id="KW-0040">ANK repeat</keyword>
<dbReference type="RefSeq" id="XP_013761679.1">
    <property type="nucleotide sequence ID" value="XM_013906225.1"/>
</dbReference>
<feature type="domain" description="PH" evidence="9">
    <location>
        <begin position="301"/>
        <end position="401"/>
    </location>
</feature>
<dbReference type="SUPFAM" id="SSF57863">
    <property type="entry name" value="ArfGap/RecO-like zinc finger"/>
    <property type="match status" value="1"/>
</dbReference>
<evidence type="ECO:0000256" key="1">
    <source>
        <dbReference type="ARBA" id="ARBA00022468"/>
    </source>
</evidence>
<dbReference type="SUPFAM" id="SSF50729">
    <property type="entry name" value="PH domain-like"/>
    <property type="match status" value="1"/>
</dbReference>
<dbReference type="PANTHER" id="PTHR23180:SF160">
    <property type="entry name" value="ADP-RIBOSYLATION FACTOR GTPASE-ACTIVATING PROTEIN EFFECTOR PROTEIN 1"/>
    <property type="match status" value="1"/>
</dbReference>
<keyword evidence="2" id="KW-0479">Metal-binding</keyword>
<evidence type="ECO:0000256" key="8">
    <source>
        <dbReference type="SAM" id="MobiDB-lite"/>
    </source>
</evidence>
<feature type="coiled-coil region" evidence="7">
    <location>
        <begin position="28"/>
        <end position="55"/>
    </location>
</feature>
<evidence type="ECO:0000259" key="9">
    <source>
        <dbReference type="PROSITE" id="PS50003"/>
    </source>
</evidence>
<dbReference type="Pfam" id="PF16746">
    <property type="entry name" value="BAR_3"/>
    <property type="match status" value="1"/>
</dbReference>
<dbReference type="PROSITE" id="PS50088">
    <property type="entry name" value="ANK_REPEAT"/>
    <property type="match status" value="1"/>
</dbReference>
<evidence type="ECO:0000256" key="3">
    <source>
        <dbReference type="ARBA" id="ARBA00022771"/>
    </source>
</evidence>
<dbReference type="PROSITE" id="PS50003">
    <property type="entry name" value="PH_DOMAIN"/>
    <property type="match status" value="1"/>
</dbReference>
<accession>A0A0L0DR41</accession>
<dbReference type="InterPro" id="IPR027267">
    <property type="entry name" value="AH/BAR_dom_sf"/>
</dbReference>
<feature type="domain" description="Arf-GAP" evidence="10">
    <location>
        <begin position="434"/>
        <end position="556"/>
    </location>
</feature>
<dbReference type="GO" id="GO:0005096">
    <property type="term" value="F:GTPase activator activity"/>
    <property type="evidence" value="ECO:0007669"/>
    <property type="project" value="UniProtKB-KW"/>
</dbReference>
<evidence type="ECO:0000313" key="12">
    <source>
        <dbReference type="Proteomes" id="UP000054408"/>
    </source>
</evidence>
<keyword evidence="12" id="KW-1185">Reference proteome</keyword>
<dbReference type="Gene3D" id="1.25.40.20">
    <property type="entry name" value="Ankyrin repeat-containing domain"/>
    <property type="match status" value="1"/>
</dbReference>
<dbReference type="PROSITE" id="PS50115">
    <property type="entry name" value="ARFGAP"/>
    <property type="match status" value="1"/>
</dbReference>
<dbReference type="InterPro" id="IPR037278">
    <property type="entry name" value="ARFGAP/RecO"/>
</dbReference>
<dbReference type="Pfam" id="PF01412">
    <property type="entry name" value="ArfGap"/>
    <property type="match status" value="1"/>
</dbReference>
<dbReference type="SUPFAM" id="SSF103657">
    <property type="entry name" value="BAR/IMD domain-like"/>
    <property type="match status" value="1"/>
</dbReference>
<feature type="compositionally biased region" description="Polar residues" evidence="8">
    <location>
        <begin position="738"/>
        <end position="749"/>
    </location>
</feature>
<evidence type="ECO:0000256" key="2">
    <source>
        <dbReference type="ARBA" id="ARBA00022723"/>
    </source>
</evidence>
<dbReference type="Gene3D" id="2.30.29.30">
    <property type="entry name" value="Pleckstrin-homology domain (PH domain)/Phosphotyrosine-binding domain (PTB)"/>
    <property type="match status" value="1"/>
</dbReference>
<dbReference type="GeneID" id="25561375"/>
<dbReference type="PROSITE" id="PS50297">
    <property type="entry name" value="ANK_REP_REGION"/>
    <property type="match status" value="1"/>
</dbReference>
<keyword evidence="4" id="KW-0862">Zinc</keyword>
<evidence type="ECO:0000256" key="5">
    <source>
        <dbReference type="PROSITE-ProRule" id="PRU00023"/>
    </source>
</evidence>
<dbReference type="InterPro" id="IPR011993">
    <property type="entry name" value="PH-like_dom_sf"/>
</dbReference>
<organism evidence="11 12">
    <name type="scientific">Thecamonas trahens ATCC 50062</name>
    <dbReference type="NCBI Taxonomy" id="461836"/>
    <lineage>
        <taxon>Eukaryota</taxon>
        <taxon>Apusozoa</taxon>
        <taxon>Apusomonadida</taxon>
        <taxon>Apusomonadidae</taxon>
        <taxon>Thecamonas</taxon>
    </lineage>
</organism>
<dbReference type="eggNOG" id="KOG0521">
    <property type="taxonomic scope" value="Eukaryota"/>
</dbReference>
<dbReference type="SMART" id="SM00248">
    <property type="entry name" value="ANK"/>
    <property type="match status" value="3"/>
</dbReference>
<dbReference type="Pfam" id="PF00169">
    <property type="entry name" value="PH"/>
    <property type="match status" value="1"/>
</dbReference>
<evidence type="ECO:0000256" key="4">
    <source>
        <dbReference type="ARBA" id="ARBA00022833"/>
    </source>
</evidence>
<dbReference type="Gene3D" id="1.10.220.150">
    <property type="entry name" value="Arf GTPase activating protein"/>
    <property type="match status" value="1"/>
</dbReference>
<dbReference type="EMBL" id="GL349438">
    <property type="protein sequence ID" value="KNC54779.1"/>
    <property type="molecule type" value="Genomic_DNA"/>
</dbReference>
<feature type="repeat" description="ANK" evidence="5">
    <location>
        <begin position="632"/>
        <end position="664"/>
    </location>
</feature>
<evidence type="ECO:0000259" key="10">
    <source>
        <dbReference type="PROSITE" id="PS50115"/>
    </source>
</evidence>
<dbReference type="FunFam" id="1.10.220.150:FF:000009">
    <property type="entry name" value="stromal membrane-associated protein 1 isoform X1"/>
    <property type="match status" value="1"/>
</dbReference>
<dbReference type="PANTHER" id="PTHR23180">
    <property type="entry name" value="CENTAURIN/ARF"/>
    <property type="match status" value="1"/>
</dbReference>
<dbReference type="SMART" id="SM00105">
    <property type="entry name" value="ArfGap"/>
    <property type="match status" value="1"/>
</dbReference>
<dbReference type="STRING" id="461836.A0A0L0DR41"/>
<sequence length="802" mass="88594">MSSTDVKGSGACVFVPYEEDTPEFRERVKAAETNVDDYKKRVKKIADRAKNVQKASASLVDSMGSLVDELMQLSMLDAVYKPGNDPFSKGVADLVAVLNTVNTLQQNWQNTIGATLVQPLEDLGKTGFKKYEDSKKAYRKAISKHESAFSKLLSVKEATTAEDKLEMQKTADSAVVALQSGTLDHLEAINELDSKKLMVVLDRLRAFTDVTAQLFVAGSEALVTVKPTLRDIQTKVIERRRVLNSEDRDLFVAARAQVNTAKREQAMATHELEMELRAAQPMTELEREELNIVPGPLSPFAREKVGWIYKKAGKRMITKWDKRFAILRNGIFRLYRTLQSDVSEPSTELNVMVANVKPLPEQSSSRPNVFQMVGVERTYYLQAEDEEQMNEWLNVIQNATAYALATAESAASSSAKANSVHPLKEDLLGVDELEKALFALWDTPGNETCCDCFAPRPQWVSINLGCLICIECSGHHRNLGVHISKVRSFRLDDWDATVMAYLQNMGNVRVNSVYEADQARVVRYRPKDETNALMREAYIKKKYEQRFLVARADDPDAEAPNSDRAGLLLFNAAVRGDPVAILLELARGADINWVSLESSSYTPLHASVSHGHIHASTCLVLNTADTNKADLYGKTPLHIAAAANRGELLRLLLKNDADPKVTDVQGMTPLDHANLAGAEETAAFLTRLEAPYQYEFIPGGSGQGYDQPFRPQPLARVDDPLPPPPVAASTSRTDRTMSDNSIASLQIKNQAAGKRQRPRSIALQSNVDVIPADDGTAGTVKLRRNLPSLPPPSLKPKPKASP</sequence>
<feature type="region of interest" description="Disordered" evidence="8">
    <location>
        <begin position="699"/>
        <end position="802"/>
    </location>
</feature>
<dbReference type="GO" id="GO:0005737">
    <property type="term" value="C:cytoplasm"/>
    <property type="evidence" value="ECO:0007669"/>
    <property type="project" value="InterPro"/>
</dbReference>
<dbReference type="SUPFAM" id="SSF48403">
    <property type="entry name" value="Ankyrin repeat"/>
    <property type="match status" value="1"/>
</dbReference>
<keyword evidence="7" id="KW-0175">Coiled coil</keyword>
<dbReference type="OMA" id="QYCAHSK"/>
<gene>
    <name evidence="11" type="ORF">AMSG_01631</name>
</gene>
<evidence type="ECO:0000256" key="6">
    <source>
        <dbReference type="PROSITE-ProRule" id="PRU00288"/>
    </source>
</evidence>
<dbReference type="CDD" id="cd07307">
    <property type="entry name" value="BAR"/>
    <property type="match status" value="1"/>
</dbReference>
<dbReference type="SMART" id="SM00233">
    <property type="entry name" value="PH"/>
    <property type="match status" value="1"/>
</dbReference>
<dbReference type="GO" id="GO:0008270">
    <property type="term" value="F:zinc ion binding"/>
    <property type="evidence" value="ECO:0007669"/>
    <property type="project" value="UniProtKB-KW"/>
</dbReference>
<name>A0A0L0DR41_THETB</name>
<evidence type="ECO:0000313" key="11">
    <source>
        <dbReference type="EMBL" id="KNC54779.1"/>
    </source>
</evidence>
<proteinExistence type="predicted"/>